<keyword evidence="3" id="KW-1185">Reference proteome</keyword>
<keyword evidence="1" id="KW-0812">Transmembrane</keyword>
<dbReference type="Pfam" id="PF17784">
    <property type="entry name" value="Sulfotransfer_4"/>
    <property type="match status" value="1"/>
</dbReference>
<dbReference type="Gene3D" id="3.40.50.300">
    <property type="entry name" value="P-loop containing nucleotide triphosphate hydrolases"/>
    <property type="match status" value="1"/>
</dbReference>
<keyword evidence="1" id="KW-0472">Membrane</keyword>
<dbReference type="PANTHER" id="PTHR36978">
    <property type="entry name" value="P-LOOP CONTAINING NUCLEOTIDE TRIPHOSPHATE HYDROLASE"/>
    <property type="match status" value="1"/>
</dbReference>
<organism evidence="2 3">
    <name type="scientific">Cladobotryum mycophilum</name>
    <dbReference type="NCBI Taxonomy" id="491253"/>
    <lineage>
        <taxon>Eukaryota</taxon>
        <taxon>Fungi</taxon>
        <taxon>Dikarya</taxon>
        <taxon>Ascomycota</taxon>
        <taxon>Pezizomycotina</taxon>
        <taxon>Sordariomycetes</taxon>
        <taxon>Hypocreomycetidae</taxon>
        <taxon>Hypocreales</taxon>
        <taxon>Hypocreaceae</taxon>
        <taxon>Cladobotryum</taxon>
    </lineage>
</organism>
<feature type="transmembrane region" description="Helical" evidence="1">
    <location>
        <begin position="248"/>
        <end position="270"/>
    </location>
</feature>
<keyword evidence="1" id="KW-1133">Transmembrane helix</keyword>
<comment type="caution">
    <text evidence="2">The sequence shown here is derived from an EMBL/GenBank/DDBJ whole genome shotgun (WGS) entry which is preliminary data.</text>
</comment>
<evidence type="ECO:0000313" key="2">
    <source>
        <dbReference type="EMBL" id="KAK5994502.1"/>
    </source>
</evidence>
<accession>A0ABR0SRE8</accession>
<name>A0ABR0SRE8_9HYPO</name>
<dbReference type="InterPro" id="IPR040632">
    <property type="entry name" value="Sulfotransfer_4"/>
</dbReference>
<evidence type="ECO:0000256" key="1">
    <source>
        <dbReference type="SAM" id="Phobius"/>
    </source>
</evidence>
<dbReference type="Proteomes" id="UP001338125">
    <property type="component" value="Unassembled WGS sequence"/>
</dbReference>
<reference evidence="2 3" key="1">
    <citation type="submission" date="2024-01" db="EMBL/GenBank/DDBJ databases">
        <title>Complete genome of Cladobotryum mycophilum ATHUM6906.</title>
        <authorList>
            <person name="Christinaki A.C."/>
            <person name="Myridakis A.I."/>
            <person name="Kouvelis V.N."/>
        </authorList>
    </citation>
    <scope>NUCLEOTIDE SEQUENCE [LARGE SCALE GENOMIC DNA]</scope>
    <source>
        <strain evidence="2 3">ATHUM6906</strain>
    </source>
</reference>
<evidence type="ECO:0000313" key="3">
    <source>
        <dbReference type="Proteomes" id="UP001338125"/>
    </source>
</evidence>
<protein>
    <recommendedName>
        <fullName evidence="4">P-loop containing nucleoside triphosphate hydrolase protein</fullName>
    </recommendedName>
</protein>
<dbReference type="SUPFAM" id="SSF52540">
    <property type="entry name" value="P-loop containing nucleoside triphosphate hydrolases"/>
    <property type="match status" value="1"/>
</dbReference>
<gene>
    <name evidence="2" type="ORF">PT974_04979</name>
</gene>
<evidence type="ECO:0008006" key="4">
    <source>
        <dbReference type="Google" id="ProtNLM"/>
    </source>
</evidence>
<dbReference type="PANTHER" id="PTHR36978:SF4">
    <property type="entry name" value="P-LOOP CONTAINING NUCLEOSIDE TRIPHOSPHATE HYDROLASE PROTEIN"/>
    <property type="match status" value="1"/>
</dbReference>
<dbReference type="EMBL" id="JAVFKD010000010">
    <property type="protein sequence ID" value="KAK5994502.1"/>
    <property type="molecule type" value="Genomic_DNA"/>
</dbReference>
<sequence>MSRVIDSLPTPERVKPKKLIVLSRSRVGTLSLYRALKVLGYKPYHTYEIFTNGTTHMNMYEEALRCKYLGAGKPYGKAEFDKWLADYDAILAIPQYFVDEFVEYYPEAKFILTDRDVDAWVKSMSGTVWSMIKASREFPLSAVRWVDPWVDAFCQVHFAWEDVMFQGKGLDHGIEEAKCDYIIRQQKAKAQASKVNLLVLPLEKGIGWEEVCPFLGHDTPDTPYPRTNSVAEFQVLIGNMIQRKSREAAIKVLTMTLVPAAGIWAVWYYVKRW</sequence>
<dbReference type="InterPro" id="IPR027417">
    <property type="entry name" value="P-loop_NTPase"/>
</dbReference>
<proteinExistence type="predicted"/>